<evidence type="ECO:0000313" key="10">
    <source>
        <dbReference type="EMBL" id="SMG08963.1"/>
    </source>
</evidence>
<feature type="transmembrane region" description="Helical" evidence="7">
    <location>
        <begin position="339"/>
        <end position="365"/>
    </location>
</feature>
<dbReference type="STRING" id="561061.SAMN05660862_0414"/>
<evidence type="ECO:0000259" key="8">
    <source>
        <dbReference type="Pfam" id="PF02687"/>
    </source>
</evidence>
<dbReference type="Pfam" id="PF12704">
    <property type="entry name" value="MacB_PCD"/>
    <property type="match status" value="1"/>
</dbReference>
<proteinExistence type="inferred from homology"/>
<dbReference type="EMBL" id="FXAU01000001">
    <property type="protein sequence ID" value="SMG08963.1"/>
    <property type="molecule type" value="Genomic_DNA"/>
</dbReference>
<comment type="similarity">
    <text evidence="6">Belongs to the ABC-4 integral membrane protein family.</text>
</comment>
<dbReference type="AlphaFoldDB" id="A0A1X7I3G6"/>
<sequence length="420" mass="46180">MFIRNMLLVFRLLKESFLFALSALKDNRTRTLLSLLGVTIGIMTIIGVFSAVDTLRNNLEESVRKIGSRTLYVEKWPWDGGPDFPWWKYVNRPEPKYKDYESVRDRMTTASDVAYSIYIGGSTIKYQNNSASNVSIAAGTHNIYDVRKLDIVEGRYFTEQESRAGTSVTVLGATVAEGLFPHGSAIGRYVTARGRKLQVVGVLKKEGSGMLINVSNDDAMYIPFALGRNIVNYENYSPSIAIEVKPQFSLEEAESELIGIMRSTHRLAPQREDDFSVNKTTLITAQLDQMFVIINLAGFCIGVFSILVGGFGIANIMFVSVKERTNLIGIQKALGAKNFFILSQFLIESILLCLIGGAIGLGFVYGLAALAKLLFDFTVVVSLKMVVITSLLSTIIGLIAGIVPAINAAKLDPVEAIRSK</sequence>
<dbReference type="InterPro" id="IPR025857">
    <property type="entry name" value="MacB_PCD"/>
</dbReference>
<dbReference type="GO" id="GO:0022857">
    <property type="term" value="F:transmembrane transporter activity"/>
    <property type="evidence" value="ECO:0007669"/>
    <property type="project" value="TreeGrafter"/>
</dbReference>
<dbReference type="InterPro" id="IPR003838">
    <property type="entry name" value="ABC3_permease_C"/>
</dbReference>
<keyword evidence="3 7" id="KW-0812">Transmembrane</keyword>
<protein>
    <submittedName>
        <fullName evidence="10">Putative ABC transport system permease protein</fullName>
    </submittedName>
</protein>
<evidence type="ECO:0000256" key="2">
    <source>
        <dbReference type="ARBA" id="ARBA00022475"/>
    </source>
</evidence>
<keyword evidence="11" id="KW-1185">Reference proteome</keyword>
<accession>A0A1X7I3G6</accession>
<comment type="subcellular location">
    <subcellularLocation>
        <location evidence="1">Cell membrane</location>
        <topology evidence="1">Multi-pass membrane protein</topology>
    </subcellularLocation>
</comment>
<dbReference type="Pfam" id="PF02687">
    <property type="entry name" value="FtsX"/>
    <property type="match status" value="1"/>
</dbReference>
<dbReference type="Proteomes" id="UP000192980">
    <property type="component" value="Unassembled WGS sequence"/>
</dbReference>
<feature type="transmembrane region" description="Helical" evidence="7">
    <location>
        <begin position="31"/>
        <end position="52"/>
    </location>
</feature>
<keyword evidence="5 7" id="KW-0472">Membrane</keyword>
<evidence type="ECO:0000256" key="7">
    <source>
        <dbReference type="SAM" id="Phobius"/>
    </source>
</evidence>
<evidence type="ECO:0000256" key="3">
    <source>
        <dbReference type="ARBA" id="ARBA00022692"/>
    </source>
</evidence>
<keyword evidence="2" id="KW-1003">Cell membrane</keyword>
<keyword evidence="4 7" id="KW-1133">Transmembrane helix</keyword>
<feature type="transmembrane region" description="Helical" evidence="7">
    <location>
        <begin position="290"/>
        <end position="318"/>
    </location>
</feature>
<evidence type="ECO:0000256" key="1">
    <source>
        <dbReference type="ARBA" id="ARBA00004651"/>
    </source>
</evidence>
<evidence type="ECO:0000256" key="5">
    <source>
        <dbReference type="ARBA" id="ARBA00023136"/>
    </source>
</evidence>
<dbReference type="PANTHER" id="PTHR30572">
    <property type="entry name" value="MEMBRANE COMPONENT OF TRANSPORTER-RELATED"/>
    <property type="match status" value="1"/>
</dbReference>
<feature type="domain" description="ABC3 transporter permease C-terminal" evidence="8">
    <location>
        <begin position="300"/>
        <end position="413"/>
    </location>
</feature>
<evidence type="ECO:0000256" key="4">
    <source>
        <dbReference type="ARBA" id="ARBA00022989"/>
    </source>
</evidence>
<dbReference type="GO" id="GO:0005886">
    <property type="term" value="C:plasma membrane"/>
    <property type="evidence" value="ECO:0007669"/>
    <property type="project" value="UniProtKB-SubCell"/>
</dbReference>
<evidence type="ECO:0000313" key="11">
    <source>
        <dbReference type="Proteomes" id="UP000192980"/>
    </source>
</evidence>
<feature type="domain" description="MacB-like periplasmic core" evidence="9">
    <location>
        <begin position="31"/>
        <end position="257"/>
    </location>
</feature>
<dbReference type="PANTHER" id="PTHR30572:SF4">
    <property type="entry name" value="ABC TRANSPORTER PERMEASE YTRF"/>
    <property type="match status" value="1"/>
</dbReference>
<gene>
    <name evidence="10" type="ORF">SAMN05660862_0414</name>
</gene>
<name>A0A1X7I3G6_9SPHI</name>
<dbReference type="InterPro" id="IPR050250">
    <property type="entry name" value="Macrolide_Exporter_MacB"/>
</dbReference>
<reference evidence="10 11" key="1">
    <citation type="submission" date="2017-04" db="EMBL/GenBank/DDBJ databases">
        <authorList>
            <person name="Afonso C.L."/>
            <person name="Miller P.J."/>
            <person name="Scott M.A."/>
            <person name="Spackman E."/>
            <person name="Goraichik I."/>
            <person name="Dimitrov K.M."/>
            <person name="Suarez D.L."/>
            <person name="Swayne D.E."/>
        </authorList>
    </citation>
    <scope>NUCLEOTIDE SEQUENCE [LARGE SCALE GENOMIC DNA]</scope>
    <source>
        <strain evidence="10 11">DSM 22418</strain>
    </source>
</reference>
<evidence type="ECO:0000259" key="9">
    <source>
        <dbReference type="Pfam" id="PF12704"/>
    </source>
</evidence>
<organism evidence="10 11">
    <name type="scientific">Sphingobacterium psychroaquaticum</name>
    <dbReference type="NCBI Taxonomy" id="561061"/>
    <lineage>
        <taxon>Bacteria</taxon>
        <taxon>Pseudomonadati</taxon>
        <taxon>Bacteroidota</taxon>
        <taxon>Sphingobacteriia</taxon>
        <taxon>Sphingobacteriales</taxon>
        <taxon>Sphingobacteriaceae</taxon>
        <taxon>Sphingobacterium</taxon>
    </lineage>
</organism>
<evidence type="ECO:0000256" key="6">
    <source>
        <dbReference type="ARBA" id="ARBA00038076"/>
    </source>
</evidence>
<feature type="transmembrane region" description="Helical" evidence="7">
    <location>
        <begin position="385"/>
        <end position="409"/>
    </location>
</feature>